<keyword evidence="1" id="KW-0812">Transmembrane</keyword>
<keyword evidence="3" id="KW-1185">Reference proteome</keyword>
<proteinExistence type="predicted"/>
<reference evidence="2" key="1">
    <citation type="journal article" date="2023" name="Mol. Phylogenet. Evol.">
        <title>Genome-scale phylogeny and comparative genomics of the fungal order Sordariales.</title>
        <authorList>
            <person name="Hensen N."/>
            <person name="Bonometti L."/>
            <person name="Westerberg I."/>
            <person name="Brannstrom I.O."/>
            <person name="Guillou S."/>
            <person name="Cros-Aarteil S."/>
            <person name="Calhoun S."/>
            <person name="Haridas S."/>
            <person name="Kuo A."/>
            <person name="Mondo S."/>
            <person name="Pangilinan J."/>
            <person name="Riley R."/>
            <person name="LaButti K."/>
            <person name="Andreopoulos B."/>
            <person name="Lipzen A."/>
            <person name="Chen C."/>
            <person name="Yan M."/>
            <person name="Daum C."/>
            <person name="Ng V."/>
            <person name="Clum A."/>
            <person name="Steindorff A."/>
            <person name="Ohm R.A."/>
            <person name="Martin F."/>
            <person name="Silar P."/>
            <person name="Natvig D.O."/>
            <person name="Lalanne C."/>
            <person name="Gautier V."/>
            <person name="Ament-Velasquez S.L."/>
            <person name="Kruys A."/>
            <person name="Hutchinson M.I."/>
            <person name="Powell A.J."/>
            <person name="Barry K."/>
            <person name="Miller A.N."/>
            <person name="Grigoriev I.V."/>
            <person name="Debuchy R."/>
            <person name="Gladieux P."/>
            <person name="Hiltunen Thoren M."/>
            <person name="Johannesson H."/>
        </authorList>
    </citation>
    <scope>NUCLEOTIDE SEQUENCE</scope>
    <source>
        <strain evidence="2">CBS 560.94</strain>
    </source>
</reference>
<dbReference type="EMBL" id="JAUEPP010000001">
    <property type="protein sequence ID" value="KAK3356282.1"/>
    <property type="molecule type" value="Genomic_DNA"/>
</dbReference>
<dbReference type="AlphaFoldDB" id="A0AAE0JR48"/>
<protein>
    <submittedName>
        <fullName evidence="2">Uncharacterized protein</fullName>
    </submittedName>
</protein>
<dbReference type="RefSeq" id="XP_062687659.1">
    <property type="nucleotide sequence ID" value="XM_062831345.1"/>
</dbReference>
<feature type="transmembrane region" description="Helical" evidence="1">
    <location>
        <begin position="91"/>
        <end position="109"/>
    </location>
</feature>
<evidence type="ECO:0000313" key="2">
    <source>
        <dbReference type="EMBL" id="KAK3356282.1"/>
    </source>
</evidence>
<accession>A0AAE0JR48</accession>
<evidence type="ECO:0000313" key="3">
    <source>
        <dbReference type="Proteomes" id="UP001278500"/>
    </source>
</evidence>
<keyword evidence="1" id="KW-0472">Membrane</keyword>
<organism evidence="2 3">
    <name type="scientific">Neurospora tetraspora</name>
    <dbReference type="NCBI Taxonomy" id="94610"/>
    <lineage>
        <taxon>Eukaryota</taxon>
        <taxon>Fungi</taxon>
        <taxon>Dikarya</taxon>
        <taxon>Ascomycota</taxon>
        <taxon>Pezizomycotina</taxon>
        <taxon>Sordariomycetes</taxon>
        <taxon>Sordariomycetidae</taxon>
        <taxon>Sordariales</taxon>
        <taxon>Sordariaceae</taxon>
        <taxon>Neurospora</taxon>
    </lineage>
</organism>
<name>A0AAE0JR48_9PEZI</name>
<gene>
    <name evidence="2" type="ORF">B0H65DRAFT_73800</name>
</gene>
<evidence type="ECO:0000256" key="1">
    <source>
        <dbReference type="SAM" id="Phobius"/>
    </source>
</evidence>
<feature type="transmembrane region" description="Helical" evidence="1">
    <location>
        <begin position="23"/>
        <end position="43"/>
    </location>
</feature>
<sequence length="182" mass="20483">MIRDFLDRTGLIVQQQPSMLNQLPLTCLLPVVLIILGRTLWILHKHLKAIKSQDDPIPLPSDLYLLIGVLVKASLTSFPPSFWLLTSLSTNALTAISVPCVLFFPEIIYTHRLLQLQELQVQGQAQRMVHPRLQTKTWKNTTQPLPSSSSTPHGCPAAVHWYACLLQPLLWNFGISSSVRCK</sequence>
<dbReference type="Proteomes" id="UP001278500">
    <property type="component" value="Unassembled WGS sequence"/>
</dbReference>
<dbReference type="GeneID" id="87868499"/>
<reference evidence="2" key="2">
    <citation type="submission" date="2023-06" db="EMBL/GenBank/DDBJ databases">
        <authorList>
            <consortium name="Lawrence Berkeley National Laboratory"/>
            <person name="Haridas S."/>
            <person name="Hensen N."/>
            <person name="Bonometti L."/>
            <person name="Westerberg I."/>
            <person name="Brannstrom I.O."/>
            <person name="Guillou S."/>
            <person name="Cros-Aarteil S."/>
            <person name="Calhoun S."/>
            <person name="Kuo A."/>
            <person name="Mondo S."/>
            <person name="Pangilinan J."/>
            <person name="Riley R."/>
            <person name="Labutti K."/>
            <person name="Andreopoulos B."/>
            <person name="Lipzen A."/>
            <person name="Chen C."/>
            <person name="Yanf M."/>
            <person name="Daum C."/>
            <person name="Ng V."/>
            <person name="Clum A."/>
            <person name="Steindorff A."/>
            <person name="Ohm R."/>
            <person name="Martin F."/>
            <person name="Silar P."/>
            <person name="Natvig D."/>
            <person name="Lalanne C."/>
            <person name="Gautier V."/>
            <person name="Ament-Velasquez S.L."/>
            <person name="Kruys A."/>
            <person name="Hutchinson M.I."/>
            <person name="Powell A.J."/>
            <person name="Barry K."/>
            <person name="Miller A.N."/>
            <person name="Grigoriev I.V."/>
            <person name="Debuchy R."/>
            <person name="Gladieux P."/>
            <person name="Thoren M.H."/>
            <person name="Johannesson H."/>
        </authorList>
    </citation>
    <scope>NUCLEOTIDE SEQUENCE</scope>
    <source>
        <strain evidence="2">CBS 560.94</strain>
    </source>
</reference>
<comment type="caution">
    <text evidence="2">The sequence shown here is derived from an EMBL/GenBank/DDBJ whole genome shotgun (WGS) entry which is preliminary data.</text>
</comment>
<keyword evidence="1" id="KW-1133">Transmembrane helix</keyword>